<evidence type="ECO:0000313" key="2">
    <source>
        <dbReference type="Proteomes" id="UP000499080"/>
    </source>
</evidence>
<dbReference type="EMBL" id="BGPR01068398">
    <property type="protein sequence ID" value="GBO42362.1"/>
    <property type="molecule type" value="Genomic_DNA"/>
</dbReference>
<keyword evidence="2" id="KW-1185">Reference proteome</keyword>
<accession>A0A4Y2X2Y0</accession>
<sequence length="88" mass="9887">SELSSDYVCAVILEFTKAVLTHDTWLLKNETIADSEGSVELSHKCHRQEEFLQNVNYMTSAMFPSANWLALHPKPNEQHGSIVNATIV</sequence>
<comment type="caution">
    <text evidence="1">The sequence shown here is derived from an EMBL/GenBank/DDBJ whole genome shotgun (WGS) entry which is preliminary data.</text>
</comment>
<dbReference type="Proteomes" id="UP000499080">
    <property type="component" value="Unassembled WGS sequence"/>
</dbReference>
<gene>
    <name evidence="1" type="ORF">AVEN_186129_1</name>
</gene>
<protein>
    <submittedName>
        <fullName evidence="1">Uncharacterized protein</fullName>
    </submittedName>
</protein>
<reference evidence="1 2" key="1">
    <citation type="journal article" date="2019" name="Sci. Rep.">
        <title>Orb-weaving spider Araneus ventricosus genome elucidates the spidroin gene catalogue.</title>
        <authorList>
            <person name="Kono N."/>
            <person name="Nakamura H."/>
            <person name="Ohtoshi R."/>
            <person name="Moran D.A.P."/>
            <person name="Shinohara A."/>
            <person name="Yoshida Y."/>
            <person name="Fujiwara M."/>
            <person name="Mori M."/>
            <person name="Tomita M."/>
            <person name="Arakawa K."/>
        </authorList>
    </citation>
    <scope>NUCLEOTIDE SEQUENCE [LARGE SCALE GENOMIC DNA]</scope>
</reference>
<proteinExistence type="predicted"/>
<feature type="non-terminal residue" evidence="1">
    <location>
        <position position="1"/>
    </location>
</feature>
<dbReference type="AlphaFoldDB" id="A0A4Y2X2Y0"/>
<name>A0A4Y2X2Y0_ARAVE</name>
<evidence type="ECO:0000313" key="1">
    <source>
        <dbReference type="EMBL" id="GBO42362.1"/>
    </source>
</evidence>
<organism evidence="1 2">
    <name type="scientific">Araneus ventricosus</name>
    <name type="common">Orbweaver spider</name>
    <name type="synonym">Epeira ventricosa</name>
    <dbReference type="NCBI Taxonomy" id="182803"/>
    <lineage>
        <taxon>Eukaryota</taxon>
        <taxon>Metazoa</taxon>
        <taxon>Ecdysozoa</taxon>
        <taxon>Arthropoda</taxon>
        <taxon>Chelicerata</taxon>
        <taxon>Arachnida</taxon>
        <taxon>Araneae</taxon>
        <taxon>Araneomorphae</taxon>
        <taxon>Entelegynae</taxon>
        <taxon>Araneoidea</taxon>
        <taxon>Araneidae</taxon>
        <taxon>Araneus</taxon>
    </lineage>
</organism>